<sequence>MECLCNLSIGVYLCYSKSFTIRVIEVTIFFGQLKDSLRPSPQGLRLPHPLCFCFPLGCGGRKGKSSFLMDGFRSYNITILLWIMPRIWCIFILHGYVFVVWFIYWFIFPLPKRDLFWLIYLLPLFCVCLRVSD</sequence>
<evidence type="ECO:0000256" key="1">
    <source>
        <dbReference type="SAM" id="Phobius"/>
    </source>
</evidence>
<accession>A0A7C8ZSG4</accession>
<keyword evidence="1" id="KW-0472">Membrane</keyword>
<reference evidence="2" key="1">
    <citation type="journal article" date="2013" name="J. Plant Res.">
        <title>Effect of fungi and light on seed germination of three Opuntia species from semiarid lands of central Mexico.</title>
        <authorList>
            <person name="Delgado-Sanchez P."/>
            <person name="Jimenez-Bremont J.F."/>
            <person name="Guerrero-Gonzalez Mde L."/>
            <person name="Flores J."/>
        </authorList>
    </citation>
    <scope>NUCLEOTIDE SEQUENCE</scope>
    <source>
        <tissue evidence="2">Cladode</tissue>
    </source>
</reference>
<keyword evidence="1" id="KW-1133">Transmembrane helix</keyword>
<name>A0A7C8ZSG4_OPUST</name>
<feature type="transmembrane region" description="Helical" evidence="1">
    <location>
        <begin position="114"/>
        <end position="132"/>
    </location>
</feature>
<proteinExistence type="predicted"/>
<keyword evidence="1" id="KW-0812">Transmembrane</keyword>
<feature type="transmembrane region" description="Helical" evidence="1">
    <location>
        <begin position="87"/>
        <end position="108"/>
    </location>
</feature>
<dbReference type="EMBL" id="GISG01165771">
    <property type="protein sequence ID" value="MBA4650598.1"/>
    <property type="molecule type" value="Transcribed_RNA"/>
</dbReference>
<organism evidence="2">
    <name type="scientific">Opuntia streptacantha</name>
    <name type="common">Prickly pear cactus</name>
    <name type="synonym">Opuntia cardona</name>
    <dbReference type="NCBI Taxonomy" id="393608"/>
    <lineage>
        <taxon>Eukaryota</taxon>
        <taxon>Viridiplantae</taxon>
        <taxon>Streptophyta</taxon>
        <taxon>Embryophyta</taxon>
        <taxon>Tracheophyta</taxon>
        <taxon>Spermatophyta</taxon>
        <taxon>Magnoliopsida</taxon>
        <taxon>eudicotyledons</taxon>
        <taxon>Gunneridae</taxon>
        <taxon>Pentapetalae</taxon>
        <taxon>Caryophyllales</taxon>
        <taxon>Cactineae</taxon>
        <taxon>Cactaceae</taxon>
        <taxon>Opuntioideae</taxon>
        <taxon>Opuntia</taxon>
    </lineage>
</organism>
<protein>
    <submittedName>
        <fullName evidence="2">Uncharacterized protein</fullName>
    </submittedName>
</protein>
<dbReference type="AlphaFoldDB" id="A0A7C8ZSG4"/>
<reference evidence="2" key="2">
    <citation type="submission" date="2020-07" db="EMBL/GenBank/DDBJ databases">
        <authorList>
            <person name="Vera ALvarez R."/>
            <person name="Arias-Moreno D.M."/>
            <person name="Jimenez-Jacinto V."/>
            <person name="Jimenez-Bremont J.F."/>
            <person name="Swaminathan K."/>
            <person name="Moose S.P."/>
            <person name="Guerrero-Gonzalez M.L."/>
            <person name="Marino-Ramirez L."/>
            <person name="Landsman D."/>
            <person name="Rodriguez-Kessler M."/>
            <person name="Delgado-Sanchez P."/>
        </authorList>
    </citation>
    <scope>NUCLEOTIDE SEQUENCE</scope>
    <source>
        <tissue evidence="2">Cladode</tissue>
    </source>
</reference>
<evidence type="ECO:0000313" key="2">
    <source>
        <dbReference type="EMBL" id="MBA4650598.1"/>
    </source>
</evidence>